<evidence type="ECO:0000256" key="1">
    <source>
        <dbReference type="SAM" id="Phobius"/>
    </source>
</evidence>
<dbReference type="STRING" id="6186.A0A183KFQ7"/>
<proteinExistence type="predicted"/>
<accession>A0A183KFQ7</accession>
<sequence>MHPQYLQQQLQLQQQNSKCHHRCFIIILCSILWLILCIGLILMFIWGPIINCRYCNYFTCLPLTSNFCDNLQVNVKQRSDCILPNWI</sequence>
<keyword evidence="1" id="KW-0812">Transmembrane</keyword>
<organism evidence="4">
    <name type="scientific">Schistosoma curassoni</name>
    <dbReference type="NCBI Taxonomy" id="6186"/>
    <lineage>
        <taxon>Eukaryota</taxon>
        <taxon>Metazoa</taxon>
        <taxon>Spiralia</taxon>
        <taxon>Lophotrochozoa</taxon>
        <taxon>Platyhelminthes</taxon>
        <taxon>Trematoda</taxon>
        <taxon>Digenea</taxon>
        <taxon>Strigeidida</taxon>
        <taxon>Schistosomatoidea</taxon>
        <taxon>Schistosomatidae</taxon>
        <taxon>Schistosoma</taxon>
    </lineage>
</organism>
<gene>
    <name evidence="2" type="ORF">SCUD_LOCUS13852</name>
</gene>
<protein>
    <submittedName>
        <fullName evidence="4">LITAF domain-containing protein</fullName>
    </submittedName>
</protein>
<dbReference type="WBParaSite" id="SCUD_0001385501-mRNA-1">
    <property type="protein sequence ID" value="SCUD_0001385501-mRNA-1"/>
    <property type="gene ID" value="SCUD_0001385501"/>
</dbReference>
<reference evidence="4" key="1">
    <citation type="submission" date="2016-06" db="UniProtKB">
        <authorList>
            <consortium name="WormBaseParasite"/>
        </authorList>
    </citation>
    <scope>IDENTIFICATION</scope>
</reference>
<dbReference type="Proteomes" id="UP000279833">
    <property type="component" value="Unassembled WGS sequence"/>
</dbReference>
<reference evidence="2 3" key="2">
    <citation type="submission" date="2018-11" db="EMBL/GenBank/DDBJ databases">
        <authorList>
            <consortium name="Pathogen Informatics"/>
        </authorList>
    </citation>
    <scope>NUCLEOTIDE SEQUENCE [LARGE SCALE GENOMIC DNA]</scope>
    <source>
        <strain evidence="2">Dakar</strain>
        <strain evidence="3">Dakar, Senegal</strain>
    </source>
</reference>
<dbReference type="AlphaFoldDB" id="A0A183KFQ7"/>
<keyword evidence="1" id="KW-0472">Membrane</keyword>
<name>A0A183KFQ7_9TREM</name>
<keyword evidence="1" id="KW-1133">Transmembrane helix</keyword>
<keyword evidence="3" id="KW-1185">Reference proteome</keyword>
<evidence type="ECO:0000313" key="2">
    <source>
        <dbReference type="EMBL" id="VDP54332.1"/>
    </source>
</evidence>
<dbReference type="EMBL" id="UZAK01036204">
    <property type="protein sequence ID" value="VDP54332.1"/>
    <property type="molecule type" value="Genomic_DNA"/>
</dbReference>
<evidence type="ECO:0000313" key="3">
    <source>
        <dbReference type="Proteomes" id="UP000279833"/>
    </source>
</evidence>
<evidence type="ECO:0000313" key="4">
    <source>
        <dbReference type="WBParaSite" id="SCUD_0001385501-mRNA-1"/>
    </source>
</evidence>
<feature type="transmembrane region" description="Helical" evidence="1">
    <location>
        <begin position="23"/>
        <end position="46"/>
    </location>
</feature>